<dbReference type="PANTHER" id="PTHR43000">
    <property type="entry name" value="DTDP-D-GLUCOSE 4,6-DEHYDRATASE-RELATED"/>
    <property type="match status" value="1"/>
</dbReference>
<evidence type="ECO:0000259" key="2">
    <source>
        <dbReference type="Pfam" id="PF01370"/>
    </source>
</evidence>
<reference evidence="4" key="1">
    <citation type="submission" date="2015-08" db="EMBL/GenBank/DDBJ databases">
        <title>Genome sequencing project for genomic taxonomy and phylogenomics of Bacillus-like bacteria.</title>
        <authorList>
            <person name="Liu B."/>
            <person name="Wang J."/>
            <person name="Zhu Y."/>
            <person name="Liu G."/>
            <person name="Chen Q."/>
            <person name="Chen Z."/>
            <person name="Lan J."/>
            <person name="Che J."/>
            <person name="Ge C."/>
            <person name="Shi H."/>
            <person name="Pan Z."/>
            <person name="Liu X."/>
        </authorList>
    </citation>
    <scope>NUCLEOTIDE SEQUENCE [LARGE SCALE GENOMIC DNA]</scope>
    <source>
        <strain evidence="4">FJAT-4402</strain>
    </source>
</reference>
<dbReference type="AlphaFoldDB" id="A0A0M4FUP0"/>
<feature type="domain" description="NAD-dependent epimerase/dehydratase" evidence="2">
    <location>
        <begin position="4"/>
        <end position="227"/>
    </location>
</feature>
<gene>
    <name evidence="3" type="ORF">AM592_11520</name>
</gene>
<proteinExistence type="inferred from homology"/>
<evidence type="ECO:0000256" key="1">
    <source>
        <dbReference type="ARBA" id="ARBA00007637"/>
    </source>
</evidence>
<dbReference type="InterPro" id="IPR036291">
    <property type="entry name" value="NAD(P)-bd_dom_sf"/>
</dbReference>
<dbReference type="SUPFAM" id="SSF51735">
    <property type="entry name" value="NAD(P)-binding Rossmann-fold domains"/>
    <property type="match status" value="1"/>
</dbReference>
<dbReference type="Pfam" id="PF01370">
    <property type="entry name" value="Epimerase"/>
    <property type="match status" value="1"/>
</dbReference>
<dbReference type="EMBL" id="CP012600">
    <property type="protein sequence ID" value="ALC82143.1"/>
    <property type="molecule type" value="Genomic_DNA"/>
</dbReference>
<evidence type="ECO:0000313" key="3">
    <source>
        <dbReference type="EMBL" id="ALC82143.1"/>
    </source>
</evidence>
<dbReference type="Proteomes" id="UP000067625">
    <property type="component" value="Chromosome"/>
</dbReference>
<dbReference type="RefSeq" id="WP_053603923.1">
    <property type="nucleotide sequence ID" value="NZ_CP012600.1"/>
</dbReference>
<dbReference type="Gene3D" id="3.90.25.10">
    <property type="entry name" value="UDP-galactose 4-epimerase, domain 1"/>
    <property type="match status" value="1"/>
</dbReference>
<name>A0A0M4FUP0_9BACI</name>
<sequence>MIKILITGAAGFTGVKACAYFLKEGYEVYGMVHKNTPKEEKIKFLSCDLMNHEEVEATLKSIKPHYVLHLAGQNHSGVSWDKPIPTFMANANGTLNLLEGVRLHSPQAKIIVVGSVIDFNPCYLTKPNHPYGLSKYVQTLLSSCWSTMFDLNIMIARPSNLIGPGPSNGICSLLAKKIALNERTSTSIEFHFHNLLDQRDFLDVRDAIKAYHTIFKYGKKNNSYTIASGNSKSLVDVVRVFKDLTPTNLMITTDFFQRVEPIRIDIKAIKLLGWEPQYTFNQSLRDSLNYHRGNFF</sequence>
<comment type="similarity">
    <text evidence="1">Belongs to the NAD(P)-dependent epimerase/dehydratase family.</text>
</comment>
<dbReference type="OrthoDB" id="9779041at2"/>
<protein>
    <recommendedName>
        <fullName evidence="2">NAD-dependent epimerase/dehydratase domain-containing protein</fullName>
    </recommendedName>
</protein>
<dbReference type="PATRIC" id="fig|1441095.3.peg.2508"/>
<reference evidence="3 4" key="2">
    <citation type="journal article" date="2016" name="Int. J. Syst. Evol. Microbiol.">
        <title>Bacillus gobiensis sp. nov., isolated from a soil sample.</title>
        <authorList>
            <person name="Liu B."/>
            <person name="Liu G.H."/>
            <person name="Cetin S."/>
            <person name="Schumann P."/>
            <person name="Pan Z.Z."/>
            <person name="Chen Q.Q."/>
        </authorList>
    </citation>
    <scope>NUCLEOTIDE SEQUENCE [LARGE SCALE GENOMIC DNA]</scope>
    <source>
        <strain evidence="3 4">FJAT-4402</strain>
    </source>
</reference>
<dbReference type="Gene3D" id="3.40.50.720">
    <property type="entry name" value="NAD(P)-binding Rossmann-like Domain"/>
    <property type="match status" value="1"/>
</dbReference>
<keyword evidence="4" id="KW-1185">Reference proteome</keyword>
<dbReference type="STRING" id="1441095.AM592_11520"/>
<organism evidence="3 4">
    <name type="scientific">Bacillus gobiensis</name>
    <dbReference type="NCBI Taxonomy" id="1441095"/>
    <lineage>
        <taxon>Bacteria</taxon>
        <taxon>Bacillati</taxon>
        <taxon>Bacillota</taxon>
        <taxon>Bacilli</taxon>
        <taxon>Bacillales</taxon>
        <taxon>Bacillaceae</taxon>
        <taxon>Bacillus</taxon>
    </lineage>
</organism>
<accession>A0A0M4FUP0</accession>
<evidence type="ECO:0000313" key="4">
    <source>
        <dbReference type="Proteomes" id="UP000067625"/>
    </source>
</evidence>
<dbReference type="InterPro" id="IPR001509">
    <property type="entry name" value="Epimerase_deHydtase"/>
</dbReference>